<name>A0AAW9QUU6_9CHRO</name>
<protein>
    <submittedName>
        <fullName evidence="3">Isochorismatase</fullName>
    </submittedName>
</protein>
<proteinExistence type="inferred from homology"/>
<keyword evidence="2" id="KW-0378">Hydrolase</keyword>
<dbReference type="InterPro" id="IPR052347">
    <property type="entry name" value="Isochorismatase_Nicotinamidase"/>
</dbReference>
<comment type="similarity">
    <text evidence="1">Belongs to the isochorismatase family.</text>
</comment>
<dbReference type="EMBL" id="JBAFSM010000013">
    <property type="protein sequence ID" value="MEG3437183.1"/>
    <property type="molecule type" value="Genomic_DNA"/>
</dbReference>
<reference evidence="3 4" key="1">
    <citation type="submission" date="2024-01" db="EMBL/GenBank/DDBJ databases">
        <title>Genomic insights into the taxonomy and metabolism of the cyanobacterium Pannus brasiliensis CCIBt3594.</title>
        <authorList>
            <person name="Machado M."/>
            <person name="Botero N.B."/>
            <person name="Andreote A.P.D."/>
            <person name="Feitosa A.M.T."/>
            <person name="Popin R."/>
            <person name="Sivonen K."/>
            <person name="Fiore M.F."/>
        </authorList>
    </citation>
    <scope>NUCLEOTIDE SEQUENCE [LARGE SCALE GENOMIC DNA]</scope>
    <source>
        <strain evidence="3 4">CCIBt3594</strain>
    </source>
</reference>
<dbReference type="PANTHER" id="PTHR11080:SF2">
    <property type="entry name" value="LD05707P"/>
    <property type="match status" value="1"/>
</dbReference>
<dbReference type="InterPro" id="IPR036380">
    <property type="entry name" value="Isochorismatase-like_sf"/>
</dbReference>
<gene>
    <name evidence="3" type="ORF">V0288_08635</name>
</gene>
<evidence type="ECO:0000313" key="3">
    <source>
        <dbReference type="EMBL" id="MEG3437183.1"/>
    </source>
</evidence>
<sequence length="343" mass="39005">MNHNEITMLPVPPFFDPRKAREVWRVPYQQRAIEATEHARKYNITPSSEDSEKICLLLIDPQNTFCLPDFELFVGGRSGTGAIEDTIRICEFIYHHLDRVTRIAVTLDTHGAMQIFHPIFWIDADGEHPNPMTLITTEDVETGKWRVNPAVMDALGIQDYRTLQDYARHYTRELEKTGKYLLTVWPYHSMLGGIGHAVVSSIEEAIFFHSIARQSQPLFELKGGNPLTENYSVLRPEVLENERGEAIARENLPFLQQLLAFDKIIIAGQAKSHCVAWSIEDLWKQSTAHEPEFVKKIVLLEDCSSPVVVPGVIDFTEAAEAAYRRFADAGMRVVKSTDLDRSL</sequence>
<dbReference type="SUPFAM" id="SSF52499">
    <property type="entry name" value="Isochorismatase-like hydrolases"/>
    <property type="match status" value="1"/>
</dbReference>
<dbReference type="RefSeq" id="WP_332864667.1">
    <property type="nucleotide sequence ID" value="NZ_JBAFSM010000013.1"/>
</dbReference>
<dbReference type="AlphaFoldDB" id="A0AAW9QUU6"/>
<evidence type="ECO:0000256" key="2">
    <source>
        <dbReference type="ARBA" id="ARBA00022801"/>
    </source>
</evidence>
<keyword evidence="4" id="KW-1185">Reference proteome</keyword>
<evidence type="ECO:0000256" key="1">
    <source>
        <dbReference type="ARBA" id="ARBA00006336"/>
    </source>
</evidence>
<dbReference type="GO" id="GO:0016787">
    <property type="term" value="F:hydrolase activity"/>
    <property type="evidence" value="ECO:0007669"/>
    <property type="project" value="UniProtKB-KW"/>
</dbReference>
<organism evidence="3 4">
    <name type="scientific">Pannus brasiliensis CCIBt3594</name>
    <dbReference type="NCBI Taxonomy" id="1427578"/>
    <lineage>
        <taxon>Bacteria</taxon>
        <taxon>Bacillati</taxon>
        <taxon>Cyanobacteriota</taxon>
        <taxon>Cyanophyceae</taxon>
        <taxon>Oscillatoriophycideae</taxon>
        <taxon>Chroococcales</taxon>
        <taxon>Microcystaceae</taxon>
        <taxon>Pannus</taxon>
    </lineage>
</organism>
<comment type="caution">
    <text evidence="3">The sequence shown here is derived from an EMBL/GenBank/DDBJ whole genome shotgun (WGS) entry which is preliminary data.</text>
</comment>
<dbReference type="PANTHER" id="PTHR11080">
    <property type="entry name" value="PYRAZINAMIDASE/NICOTINAMIDASE"/>
    <property type="match status" value="1"/>
</dbReference>
<dbReference type="Proteomes" id="UP001328733">
    <property type="component" value="Unassembled WGS sequence"/>
</dbReference>
<evidence type="ECO:0000313" key="4">
    <source>
        <dbReference type="Proteomes" id="UP001328733"/>
    </source>
</evidence>
<dbReference type="Gene3D" id="3.40.50.850">
    <property type="entry name" value="Isochorismatase-like"/>
    <property type="match status" value="1"/>
</dbReference>
<accession>A0AAW9QUU6</accession>